<evidence type="ECO:0000256" key="1">
    <source>
        <dbReference type="ARBA" id="ARBA00004651"/>
    </source>
</evidence>
<evidence type="ECO:0000256" key="6">
    <source>
        <dbReference type="ARBA" id="ARBA00022741"/>
    </source>
</evidence>
<sequence length="1435" mass="157105">MRGQCARVDEDVFGPVVQGCLDNFDFTLLFEETILFVLPASCLLLLALAWRIPELIRVNGVVRASLLGLLKSIIYPLIFTSQVIFLAFVCTNNTANTRATIPVTAIGLFAIVVMGALSFLEHRRSPRPSSLLTLYLLAAAPLNAARCRTLWYMPSSNGVVITFIITTSLMGIALGLELAPKDALMRDEIEKPSPEERRGIVERSLLTWLVPVFAYGYRHSFTSTTLPAVDPKWTTRRLKETAINSTDLSIWTKEFCADLDQSLFSSLLKLHWKDLLSPMIPRACFLGLTLAQPFLVRTATAWVSNPTGSQHSQMRASLISAYVLVYLGLAVTYALYRQKAVGAATSIRASLTDYIFQRLSHLDSAMELAGSATTLVSADIERIQFGIRGIHEIWANFISAVISLFLIESAIGVAMVPALGVSIASMAAVFLVALRGSKAQKRWFEATEIRVAQVVKILADFKSIKMMGYTAGLLDSLGAARLFEVRRSQRFRAFVIVVATLAQAATALVPAFGFATYILLRRFGDDEILDASRAFGTSTLFTILSSSIGLLVDGVFGAVTAVGCISRIQEVCTKHYRLDPRQTNGPAKGSRSSVAMNHASAKYDKDGDDIIQKISFEIKPGSIIRIKGPVASGKSTLLKMILGEVRYCTGEVAVEDNIIGYCDQNPWLDHVSIRDNITGPTPFDPERYANTIRICALEPDLKNIPDGDAYLCFGNGTSLSGGQKARICLARAIYACPRILVLDDCLSGLDANTEHLILENLVGAHGFLREHSITTFLVSASRKPLPSSIATLSLGPQGPLLTKSESDQPHVAVPLPEDSDSMRITSSMALSEDEAVKEARLLTEAQGERKETYQRGGELALYAMFVRVAGRKGLLVFVFLLSIFVVGITYPNIYMQSWVMKNPVQQHSSIGTITGVYLGLSFFALCAFSAACVQFTLGVAPRISITFHASLAKTLLWQVAATSPHLMLSLTHSFIRFAQDLAIIDQEVPLAFIGTVLTVLLLLAQCVTLIIGSHFSGIAIPGLLILVYWIQSMYLPTSYQLRLLEIEAKAPIVSLFVRSIEGLATIRTFGWMKHTQMQSRKHIVASQSPFYLLATAQIMLGLVLDLVTAALAIIIISISVETREPGIGLALFSVVGLGTSTKLLIAQWTELETSLGAMRRINDFAQNTPREISSYRSLRPPRDWPSKGEIEFRDVSLAYSENLPPVISNLTLKIEPGWKVGICGRTGSGKSTLIASILGLVHIQHGAIIIDDTDVSLLEPDSLRSSVTVVPQNGVLLRADVRTNLTLGAAEAPSDEEMIEVLKEYGLYERFHERDGLDTLVVDDLLSYGEQQIFYIVRALLHKSHLVLLDEPTSRADSSTQQIIDSAVLSGFEGSTVVYVAHRLEILSQFDRVMVMDQGQIVEFGDPRTLLQMPNSLFASTFSKAHSQISNLNSS</sequence>
<dbReference type="GO" id="GO:0016887">
    <property type="term" value="F:ATP hydrolysis activity"/>
    <property type="evidence" value="ECO:0007669"/>
    <property type="project" value="InterPro"/>
</dbReference>
<dbReference type="InterPro" id="IPR003439">
    <property type="entry name" value="ABC_transporter-like_ATP-bd"/>
</dbReference>
<dbReference type="Gene3D" id="3.40.50.300">
    <property type="entry name" value="P-loop containing nucleotide triphosphate hydrolases"/>
    <property type="match status" value="2"/>
</dbReference>
<feature type="transmembrane region" description="Helical" evidence="11">
    <location>
        <begin position="915"/>
        <end position="943"/>
    </location>
</feature>
<keyword evidence="15" id="KW-1185">Reference proteome</keyword>
<dbReference type="EMBL" id="ML986704">
    <property type="protein sequence ID" value="KAF2259644.1"/>
    <property type="molecule type" value="Genomic_DNA"/>
</dbReference>
<dbReference type="Pfam" id="PF00005">
    <property type="entry name" value="ABC_tran"/>
    <property type="match status" value="2"/>
</dbReference>
<dbReference type="PROSITE" id="PS50929">
    <property type="entry name" value="ABC_TM1F"/>
    <property type="match status" value="2"/>
</dbReference>
<dbReference type="InterPro" id="IPR056227">
    <property type="entry name" value="TMD0_ABC"/>
</dbReference>
<keyword evidence="7" id="KW-0067">ATP-binding</keyword>
<dbReference type="InterPro" id="IPR036640">
    <property type="entry name" value="ABC1_TM_sf"/>
</dbReference>
<feature type="transmembrane region" description="Helical" evidence="11">
    <location>
        <begin position="990"/>
        <end position="1011"/>
    </location>
</feature>
<dbReference type="PROSITE" id="PS50893">
    <property type="entry name" value="ABC_TRANSPORTER_2"/>
    <property type="match status" value="2"/>
</dbReference>
<dbReference type="GO" id="GO:0005524">
    <property type="term" value="F:ATP binding"/>
    <property type="evidence" value="ECO:0007669"/>
    <property type="project" value="UniProtKB-KW"/>
</dbReference>
<feature type="transmembrane region" description="Helical" evidence="11">
    <location>
        <begin position="1090"/>
        <end position="1120"/>
    </location>
</feature>
<comment type="subcellular location">
    <subcellularLocation>
        <location evidence="1">Cell membrane</location>
        <topology evidence="1">Multi-pass membrane protein</topology>
    </subcellularLocation>
</comment>
<keyword evidence="10" id="KW-0325">Glycoprotein</keyword>
<keyword evidence="9 11" id="KW-0472">Membrane</keyword>
<dbReference type="Pfam" id="PF24357">
    <property type="entry name" value="TMD0_ABC"/>
    <property type="match status" value="1"/>
</dbReference>
<name>A0A9P4JYP7_9PLEO</name>
<keyword evidence="6" id="KW-0547">Nucleotide-binding</keyword>
<evidence type="ECO:0000313" key="14">
    <source>
        <dbReference type="EMBL" id="KAF2259644.1"/>
    </source>
</evidence>
<evidence type="ECO:0000256" key="3">
    <source>
        <dbReference type="ARBA" id="ARBA00022448"/>
    </source>
</evidence>
<comment type="caution">
    <text evidence="14">The sequence shown here is derived from an EMBL/GenBank/DDBJ whole genome shotgun (WGS) entry which is preliminary data.</text>
</comment>
<dbReference type="InterPro" id="IPR044726">
    <property type="entry name" value="ABCC_6TM_D2"/>
</dbReference>
<evidence type="ECO:0008006" key="16">
    <source>
        <dbReference type="Google" id="ProtNLM"/>
    </source>
</evidence>
<feature type="domain" description="ABC transporter" evidence="12">
    <location>
        <begin position="1190"/>
        <end position="1423"/>
    </location>
</feature>
<feature type="transmembrane region" description="Helical" evidence="11">
    <location>
        <begin position="413"/>
        <end position="434"/>
    </location>
</feature>
<evidence type="ECO:0000259" key="13">
    <source>
        <dbReference type="PROSITE" id="PS50929"/>
    </source>
</evidence>
<dbReference type="Proteomes" id="UP000800093">
    <property type="component" value="Unassembled WGS sequence"/>
</dbReference>
<dbReference type="InterPro" id="IPR011527">
    <property type="entry name" value="ABC1_TM_dom"/>
</dbReference>
<dbReference type="GO" id="GO:0140359">
    <property type="term" value="F:ABC-type transporter activity"/>
    <property type="evidence" value="ECO:0007669"/>
    <property type="project" value="InterPro"/>
</dbReference>
<dbReference type="Gene3D" id="1.20.1560.10">
    <property type="entry name" value="ABC transporter type 1, transmembrane domain"/>
    <property type="match status" value="2"/>
</dbReference>
<feature type="transmembrane region" description="Helical" evidence="11">
    <location>
        <begin position="101"/>
        <end position="120"/>
    </location>
</feature>
<dbReference type="PROSITE" id="PS00211">
    <property type="entry name" value="ABC_TRANSPORTER_1"/>
    <property type="match status" value="1"/>
</dbReference>
<feature type="transmembrane region" description="Helical" evidence="11">
    <location>
        <begin position="1126"/>
        <end position="1145"/>
    </location>
</feature>
<dbReference type="InterPro" id="IPR050173">
    <property type="entry name" value="ABC_transporter_C-like"/>
</dbReference>
<dbReference type="CDD" id="cd18580">
    <property type="entry name" value="ABC_6TM_ABCC_D2"/>
    <property type="match status" value="1"/>
</dbReference>
<keyword evidence="8 11" id="KW-1133">Transmembrane helix</keyword>
<accession>A0A9P4JYP7</accession>
<evidence type="ECO:0000256" key="8">
    <source>
        <dbReference type="ARBA" id="ARBA00022989"/>
    </source>
</evidence>
<evidence type="ECO:0000256" key="5">
    <source>
        <dbReference type="ARBA" id="ARBA00022692"/>
    </source>
</evidence>
<feature type="domain" description="ABC transporter" evidence="12">
    <location>
        <begin position="594"/>
        <end position="822"/>
    </location>
</feature>
<evidence type="ECO:0000313" key="15">
    <source>
        <dbReference type="Proteomes" id="UP000800093"/>
    </source>
</evidence>
<keyword evidence="4" id="KW-1003">Cell membrane</keyword>
<dbReference type="PANTHER" id="PTHR24223:SF399">
    <property type="entry name" value="ABC TRANSPORTER ATNG"/>
    <property type="match status" value="1"/>
</dbReference>
<dbReference type="SMART" id="SM00382">
    <property type="entry name" value="AAA"/>
    <property type="match status" value="2"/>
</dbReference>
<dbReference type="SUPFAM" id="SSF52540">
    <property type="entry name" value="P-loop containing nucleoside triphosphate hydrolases"/>
    <property type="match status" value="2"/>
</dbReference>
<feature type="transmembrane region" description="Helical" evidence="11">
    <location>
        <begin position="389"/>
        <end position="407"/>
    </location>
</feature>
<protein>
    <recommendedName>
        <fullName evidence="16">ABC transporter</fullName>
    </recommendedName>
</protein>
<evidence type="ECO:0000256" key="10">
    <source>
        <dbReference type="ARBA" id="ARBA00023180"/>
    </source>
</evidence>
<evidence type="ECO:0000256" key="4">
    <source>
        <dbReference type="ARBA" id="ARBA00022475"/>
    </source>
</evidence>
<dbReference type="FunFam" id="3.40.50.300:FF:002145">
    <property type="entry name" value="ABC transporter (MsbA subfamily)"/>
    <property type="match status" value="1"/>
</dbReference>
<dbReference type="GO" id="GO:0005886">
    <property type="term" value="C:plasma membrane"/>
    <property type="evidence" value="ECO:0007669"/>
    <property type="project" value="UniProtKB-SubCell"/>
</dbReference>
<dbReference type="InterPro" id="IPR017871">
    <property type="entry name" value="ABC_transporter-like_CS"/>
</dbReference>
<proteinExistence type="inferred from homology"/>
<dbReference type="InterPro" id="IPR027417">
    <property type="entry name" value="P-loop_NTPase"/>
</dbReference>
<keyword evidence="3" id="KW-0813">Transport</keyword>
<dbReference type="InterPro" id="IPR003593">
    <property type="entry name" value="AAA+_ATPase"/>
</dbReference>
<dbReference type="OrthoDB" id="6500128at2759"/>
<feature type="transmembrane region" description="Helical" evidence="11">
    <location>
        <begin position="33"/>
        <end position="52"/>
    </location>
</feature>
<dbReference type="SUPFAM" id="SSF90123">
    <property type="entry name" value="ABC transporter transmembrane region"/>
    <property type="match status" value="2"/>
</dbReference>
<evidence type="ECO:0000256" key="9">
    <source>
        <dbReference type="ARBA" id="ARBA00023136"/>
    </source>
</evidence>
<feature type="transmembrane region" description="Helical" evidence="11">
    <location>
        <begin position="64"/>
        <end position="89"/>
    </location>
</feature>
<feature type="transmembrane region" description="Helical" evidence="11">
    <location>
        <begin position="540"/>
        <end position="565"/>
    </location>
</feature>
<feature type="transmembrane region" description="Helical" evidence="11">
    <location>
        <begin position="491"/>
        <end position="520"/>
    </location>
</feature>
<evidence type="ECO:0000256" key="11">
    <source>
        <dbReference type="SAM" id="Phobius"/>
    </source>
</evidence>
<evidence type="ECO:0000256" key="7">
    <source>
        <dbReference type="ARBA" id="ARBA00022840"/>
    </source>
</evidence>
<feature type="transmembrane region" description="Helical" evidence="11">
    <location>
        <begin position="1018"/>
        <end position="1036"/>
    </location>
</feature>
<evidence type="ECO:0000256" key="2">
    <source>
        <dbReference type="ARBA" id="ARBA00009726"/>
    </source>
</evidence>
<reference evidence="15" key="1">
    <citation type="journal article" date="2020" name="Stud. Mycol.">
        <title>101 Dothideomycetes genomes: A test case for predicting lifestyles and emergence of pathogens.</title>
        <authorList>
            <person name="Haridas S."/>
            <person name="Albert R."/>
            <person name="Binder M."/>
            <person name="Bloem J."/>
            <person name="LaButti K."/>
            <person name="Salamov A."/>
            <person name="Andreopoulos B."/>
            <person name="Baker S."/>
            <person name="Barry K."/>
            <person name="Bills G."/>
            <person name="Bluhm B."/>
            <person name="Cannon C."/>
            <person name="Castanera R."/>
            <person name="Culley D."/>
            <person name="Daum C."/>
            <person name="Ezra D."/>
            <person name="Gonzalez J."/>
            <person name="Henrissat B."/>
            <person name="Kuo A."/>
            <person name="Liang C."/>
            <person name="Lipzen A."/>
            <person name="Lutzoni F."/>
            <person name="Magnuson J."/>
            <person name="Mondo S."/>
            <person name="Nolan M."/>
            <person name="Ohm R."/>
            <person name="Pangilinan J."/>
            <person name="Park H.-J."/>
            <person name="Ramirez L."/>
            <person name="Alfaro M."/>
            <person name="Sun H."/>
            <person name="Tritt A."/>
            <person name="Yoshinaga Y."/>
            <person name="Zwiers L.-H."/>
            <person name="Turgeon B."/>
            <person name="Goodwin S."/>
            <person name="Spatafora J."/>
            <person name="Crous P."/>
            <person name="Grigoriev I."/>
        </authorList>
    </citation>
    <scope>NUCLEOTIDE SEQUENCE [LARGE SCALE GENOMIC DNA]</scope>
    <source>
        <strain evidence="15">CBS 304.66</strain>
    </source>
</reference>
<feature type="domain" description="ABC transmembrane type-1" evidence="13">
    <location>
        <begin position="287"/>
        <end position="553"/>
    </location>
</feature>
<organism evidence="14 15">
    <name type="scientific">Lojkania enalia</name>
    <dbReference type="NCBI Taxonomy" id="147567"/>
    <lineage>
        <taxon>Eukaryota</taxon>
        <taxon>Fungi</taxon>
        <taxon>Dikarya</taxon>
        <taxon>Ascomycota</taxon>
        <taxon>Pezizomycotina</taxon>
        <taxon>Dothideomycetes</taxon>
        <taxon>Pleosporomycetidae</taxon>
        <taxon>Pleosporales</taxon>
        <taxon>Pleosporales incertae sedis</taxon>
        <taxon>Lojkania</taxon>
    </lineage>
</organism>
<keyword evidence="5 11" id="KW-0812">Transmembrane</keyword>
<comment type="similarity">
    <text evidence="2">Belongs to the ABC transporter superfamily. ABCC family. Conjugate transporter (TC 3.A.1.208) subfamily.</text>
</comment>
<gene>
    <name evidence="14" type="ORF">CC78DRAFT_474996</name>
</gene>
<feature type="transmembrane region" description="Helical" evidence="11">
    <location>
        <begin position="316"/>
        <end position="336"/>
    </location>
</feature>
<dbReference type="PANTHER" id="PTHR24223">
    <property type="entry name" value="ATP-BINDING CASSETTE SUB-FAMILY C"/>
    <property type="match status" value="1"/>
</dbReference>
<feature type="transmembrane region" description="Helical" evidence="11">
    <location>
        <begin position="159"/>
        <end position="179"/>
    </location>
</feature>
<feature type="transmembrane region" description="Helical" evidence="11">
    <location>
        <begin position="874"/>
        <end position="895"/>
    </location>
</feature>
<feature type="domain" description="ABC transmembrane type-1" evidence="13">
    <location>
        <begin position="976"/>
        <end position="1116"/>
    </location>
</feature>
<evidence type="ECO:0000259" key="12">
    <source>
        <dbReference type="PROSITE" id="PS50893"/>
    </source>
</evidence>